<protein>
    <recommendedName>
        <fullName evidence="2">Phosphatidic acid phosphatase type 2/haloperoxidase domain-containing protein</fullName>
    </recommendedName>
</protein>
<dbReference type="EMBL" id="ADCX01000007">
    <property type="protein sequence ID" value="EFG26008.1"/>
    <property type="molecule type" value="Genomic_DNA"/>
</dbReference>
<feature type="transmembrane region" description="Helical" evidence="1">
    <location>
        <begin position="230"/>
        <end position="255"/>
    </location>
</feature>
<organism evidence="3 4">
    <name type="scientific">Scardovia inopinata F0304</name>
    <dbReference type="NCBI Taxonomy" id="641146"/>
    <lineage>
        <taxon>Bacteria</taxon>
        <taxon>Bacillati</taxon>
        <taxon>Actinomycetota</taxon>
        <taxon>Actinomycetes</taxon>
        <taxon>Bifidobacteriales</taxon>
        <taxon>Bifidobacteriaceae</taxon>
        <taxon>Scardovia</taxon>
    </lineage>
</organism>
<feature type="transmembrane region" description="Helical" evidence="1">
    <location>
        <begin position="25"/>
        <end position="48"/>
    </location>
</feature>
<sequence>MARSEATEEDSLSRREDRLLVRPRPAVIVGSALLGLFFLAAAAAVWVAGVTTYRGQKFDDWVWQRFYETYSKANILNSVFANSHLVIGVSIAIIAVSLVTVLIRRRWQLLLQVAVFGAMSFITAWSLKRVLIRPVIDRTISNPANSAPSGHTALAMAAAVILVMCVPRALRALCALAGTAFVDLVAFSVMAEKWHRPTDVLMSILLVAGLGLIVLAFSHGSGMDQPGKRFSSVGVQVCSSILITAGIMMEVYVGYMVWQLWDYILNQPIAFARQVNITIIFAVLGCSFISFGVLAAFRQATAAPLSRSGMVGAPPAPPKQWEN</sequence>
<name>W5IGF9_SCAIO</name>
<feature type="transmembrane region" description="Helical" evidence="1">
    <location>
        <begin position="79"/>
        <end position="102"/>
    </location>
</feature>
<keyword evidence="1" id="KW-1133">Transmembrane helix</keyword>
<dbReference type="RefSeq" id="WP_006293465.1">
    <property type="nucleotide sequence ID" value="NZ_GG770226.1"/>
</dbReference>
<dbReference type="InterPro" id="IPR000326">
    <property type="entry name" value="PAP2/HPO"/>
</dbReference>
<feature type="transmembrane region" description="Helical" evidence="1">
    <location>
        <begin position="109"/>
        <end position="127"/>
    </location>
</feature>
<dbReference type="Pfam" id="PF01569">
    <property type="entry name" value="PAP2"/>
    <property type="match status" value="1"/>
</dbReference>
<keyword evidence="4" id="KW-1185">Reference proteome</keyword>
<feature type="domain" description="Phosphatidic acid phosphatase type 2/haloperoxidase" evidence="2">
    <location>
        <begin position="144"/>
        <end position="217"/>
    </location>
</feature>
<feature type="transmembrane region" description="Helical" evidence="1">
    <location>
        <begin position="200"/>
        <end position="218"/>
    </location>
</feature>
<keyword evidence="1" id="KW-0812">Transmembrane</keyword>
<proteinExistence type="predicted"/>
<reference evidence="3 4" key="1">
    <citation type="submission" date="2012-01" db="EMBL/GenBank/DDBJ databases">
        <title>The Genome Sequence of Scardovia inopinata F0304.</title>
        <authorList>
            <consortium name="The Broad Institute Genome Sequencing Platform"/>
            <person name="Ward D."/>
            <person name="Earl A."/>
            <person name="Feldgarden M."/>
            <person name="Gevers D."/>
            <person name="Young S."/>
            <person name="Zeng Q."/>
            <person name="Koehrsen M."/>
            <person name="Alvarado L."/>
            <person name="Berlin A.M."/>
            <person name="Borenstein D."/>
            <person name="Chapman S.B."/>
            <person name="Chen Z."/>
            <person name="Engels R."/>
            <person name="Freedman E."/>
            <person name="Gellesch M."/>
            <person name="Goldberg J."/>
            <person name="Griggs A."/>
            <person name="Gujja S."/>
            <person name="Heilman E.R."/>
            <person name="Heiman D.I."/>
            <person name="Hepburn T.A."/>
            <person name="Howarth C."/>
            <person name="Jen D."/>
            <person name="Larson L."/>
            <person name="Mehta T."/>
            <person name="Park D."/>
            <person name="Pearson M."/>
            <person name="Richards J."/>
            <person name="Roberts A."/>
            <person name="Saif S."/>
            <person name="Shea T.D."/>
            <person name="Shenoy N."/>
            <person name="Sisk P."/>
            <person name="Stolte C."/>
            <person name="Sykes S.N."/>
            <person name="Walk T."/>
            <person name="White J."/>
            <person name="Yandava C."/>
            <person name="Izard J."/>
            <person name="Baranova O.V."/>
            <person name="Blanton J.M."/>
            <person name="Tanner A.C."/>
            <person name="Dewhirst F."/>
            <person name="Haas B."/>
            <person name="Nusbaum C."/>
            <person name="Birren B."/>
        </authorList>
    </citation>
    <scope>NUCLEOTIDE SEQUENCE [LARGE SCALE GENOMIC DNA]</scope>
    <source>
        <strain evidence="3 4">F0304</strain>
    </source>
</reference>
<dbReference type="HOGENOM" id="CLU_047107_0_0_11"/>
<dbReference type="SUPFAM" id="SSF48317">
    <property type="entry name" value="Acid phosphatase/Vanadium-dependent haloperoxidase"/>
    <property type="match status" value="1"/>
</dbReference>
<dbReference type="InterPro" id="IPR036938">
    <property type="entry name" value="PAP2/HPO_sf"/>
</dbReference>
<dbReference type="Proteomes" id="UP000005777">
    <property type="component" value="Unassembled WGS sequence"/>
</dbReference>
<dbReference type="CDD" id="cd01610">
    <property type="entry name" value="PAP2_like"/>
    <property type="match status" value="1"/>
</dbReference>
<evidence type="ECO:0000313" key="4">
    <source>
        <dbReference type="Proteomes" id="UP000005777"/>
    </source>
</evidence>
<feature type="transmembrane region" description="Helical" evidence="1">
    <location>
        <begin position="147"/>
        <end position="166"/>
    </location>
</feature>
<keyword evidence="1" id="KW-0472">Membrane</keyword>
<accession>W5IGF9</accession>
<feature type="transmembrane region" description="Helical" evidence="1">
    <location>
        <begin position="275"/>
        <end position="297"/>
    </location>
</feature>
<evidence type="ECO:0000256" key="1">
    <source>
        <dbReference type="SAM" id="Phobius"/>
    </source>
</evidence>
<evidence type="ECO:0000313" key="3">
    <source>
        <dbReference type="EMBL" id="EFG26008.1"/>
    </source>
</evidence>
<evidence type="ECO:0000259" key="2">
    <source>
        <dbReference type="Pfam" id="PF01569"/>
    </source>
</evidence>
<dbReference type="Gene3D" id="1.20.144.10">
    <property type="entry name" value="Phosphatidic acid phosphatase type 2/haloperoxidase"/>
    <property type="match status" value="1"/>
</dbReference>
<dbReference type="AlphaFoldDB" id="W5IGF9"/>
<feature type="transmembrane region" description="Helical" evidence="1">
    <location>
        <begin position="173"/>
        <end position="194"/>
    </location>
</feature>
<comment type="caution">
    <text evidence="3">The sequence shown here is derived from an EMBL/GenBank/DDBJ whole genome shotgun (WGS) entry which is preliminary data.</text>
</comment>
<dbReference type="eggNOG" id="COG0671">
    <property type="taxonomic scope" value="Bacteria"/>
</dbReference>
<gene>
    <name evidence="3" type="ORF">HMPREF9020_01079</name>
</gene>